<gene>
    <name evidence="1" type="ORF">Zm00014a_028788</name>
</gene>
<name>A0A3L6FNU1_MAIZE</name>
<protein>
    <submittedName>
        <fullName evidence="1">Uncharacterized protein</fullName>
    </submittedName>
</protein>
<dbReference type="AlphaFoldDB" id="A0A3L6FNU1"/>
<reference evidence="1 2" key="1">
    <citation type="journal article" date="2018" name="Nat. Genet.">
        <title>Extensive intraspecific gene order and gene structural variations between Mo17 and other maize genomes.</title>
        <authorList>
            <person name="Sun S."/>
            <person name="Zhou Y."/>
            <person name="Chen J."/>
            <person name="Shi J."/>
            <person name="Zhao H."/>
            <person name="Zhao H."/>
            <person name="Song W."/>
            <person name="Zhang M."/>
            <person name="Cui Y."/>
            <person name="Dong X."/>
            <person name="Liu H."/>
            <person name="Ma X."/>
            <person name="Jiao Y."/>
            <person name="Wang B."/>
            <person name="Wei X."/>
            <person name="Stein J.C."/>
            <person name="Glaubitz J.C."/>
            <person name="Lu F."/>
            <person name="Yu G."/>
            <person name="Liang C."/>
            <person name="Fengler K."/>
            <person name="Li B."/>
            <person name="Rafalski A."/>
            <person name="Schnable P.S."/>
            <person name="Ware D.H."/>
            <person name="Buckler E.S."/>
            <person name="Lai J."/>
        </authorList>
    </citation>
    <scope>NUCLEOTIDE SEQUENCE [LARGE SCALE GENOMIC DNA]</scope>
    <source>
        <strain evidence="2">cv. Missouri 17</strain>
        <tissue evidence="1">Seedling</tissue>
    </source>
</reference>
<sequence length="254" mass="27208">MVPSPCSSLLLVPAAAAVWKMQLAAVQADAEVMLPSSSIATLLSLVLFCAVPCSLAPQAHRRSSLCPTVFARTSAPPYVAPSRSSSLLALLSVRPWRSLLARIRRSAPSSPFPWPAWGSCSRVPGRIPCVLSIPQFQLATLSVCLPWPLCAARAAPWCSLRSSAGFSCGALSDRSALSPSRRVMSLMRASSVFAVPLLPDLRRSLTTSRSSLMSWWRPGSLACSRCNDLPYGASRRLTISLGVHSTLQQTYGGR</sequence>
<comment type="caution">
    <text evidence="1">The sequence shown here is derived from an EMBL/GenBank/DDBJ whole genome shotgun (WGS) entry which is preliminary data.</text>
</comment>
<proteinExistence type="predicted"/>
<evidence type="ECO:0000313" key="2">
    <source>
        <dbReference type="Proteomes" id="UP000251960"/>
    </source>
</evidence>
<evidence type="ECO:0000313" key="1">
    <source>
        <dbReference type="EMBL" id="PWZ36547.1"/>
    </source>
</evidence>
<organism evidence="1 2">
    <name type="scientific">Zea mays</name>
    <name type="common">Maize</name>
    <dbReference type="NCBI Taxonomy" id="4577"/>
    <lineage>
        <taxon>Eukaryota</taxon>
        <taxon>Viridiplantae</taxon>
        <taxon>Streptophyta</taxon>
        <taxon>Embryophyta</taxon>
        <taxon>Tracheophyta</taxon>
        <taxon>Spermatophyta</taxon>
        <taxon>Magnoliopsida</taxon>
        <taxon>Liliopsida</taxon>
        <taxon>Poales</taxon>
        <taxon>Poaceae</taxon>
        <taxon>PACMAD clade</taxon>
        <taxon>Panicoideae</taxon>
        <taxon>Andropogonodae</taxon>
        <taxon>Andropogoneae</taxon>
        <taxon>Tripsacinae</taxon>
        <taxon>Zea</taxon>
    </lineage>
</organism>
<dbReference type="Proteomes" id="UP000251960">
    <property type="component" value="Chromosome 2"/>
</dbReference>
<dbReference type="EMBL" id="NCVQ01000003">
    <property type="protein sequence ID" value="PWZ36547.1"/>
    <property type="molecule type" value="Genomic_DNA"/>
</dbReference>
<accession>A0A3L6FNU1</accession>